<evidence type="ECO:0000256" key="1">
    <source>
        <dbReference type="ARBA" id="ARBA00004141"/>
    </source>
</evidence>
<comment type="subcellular location">
    <subcellularLocation>
        <location evidence="1">Membrane</location>
        <topology evidence="1">Multi-pass membrane protein</topology>
    </subcellularLocation>
</comment>
<feature type="non-terminal residue" evidence="6">
    <location>
        <position position="50"/>
    </location>
</feature>
<reference evidence="6" key="1">
    <citation type="submission" date="2022-04" db="EMBL/GenBank/DDBJ databases">
        <title>A functionally conserved STORR gene fusion in Papaver species that diverged 16.8 million years ago.</title>
        <authorList>
            <person name="Catania T."/>
        </authorList>
    </citation>
    <scope>NUCLEOTIDE SEQUENCE</scope>
    <source>
        <strain evidence="6">S-188037</strain>
    </source>
</reference>
<proteinExistence type="predicted"/>
<evidence type="ECO:0000259" key="5">
    <source>
        <dbReference type="Pfam" id="PF03124"/>
    </source>
</evidence>
<dbReference type="Proteomes" id="UP001202328">
    <property type="component" value="Unassembled WGS sequence"/>
</dbReference>
<feature type="non-terminal residue" evidence="6">
    <location>
        <position position="1"/>
    </location>
</feature>
<evidence type="ECO:0000256" key="4">
    <source>
        <dbReference type="ARBA" id="ARBA00023136"/>
    </source>
</evidence>
<evidence type="ECO:0000313" key="6">
    <source>
        <dbReference type="EMBL" id="KAI3913788.1"/>
    </source>
</evidence>
<accession>A0AAD4XHU6</accession>
<evidence type="ECO:0000313" key="7">
    <source>
        <dbReference type="Proteomes" id="UP001202328"/>
    </source>
</evidence>
<dbReference type="InterPro" id="IPR004342">
    <property type="entry name" value="EXS_C"/>
</dbReference>
<protein>
    <recommendedName>
        <fullName evidence="5">EXS domain-containing protein</fullName>
    </recommendedName>
</protein>
<keyword evidence="2" id="KW-0812">Transmembrane</keyword>
<feature type="domain" description="EXS" evidence="5">
    <location>
        <begin position="1"/>
        <end position="49"/>
    </location>
</feature>
<dbReference type="EMBL" id="JAJJMB010009441">
    <property type="protein sequence ID" value="KAI3913788.1"/>
    <property type="molecule type" value="Genomic_DNA"/>
</dbReference>
<name>A0AAD4XHU6_9MAGN</name>
<gene>
    <name evidence="6" type="ORF">MKW98_011849</name>
</gene>
<comment type="caution">
    <text evidence="6">The sequence shown here is derived from an EMBL/GenBank/DDBJ whole genome shotgun (WGS) entry which is preliminary data.</text>
</comment>
<keyword evidence="7" id="KW-1185">Reference proteome</keyword>
<evidence type="ECO:0000256" key="3">
    <source>
        <dbReference type="ARBA" id="ARBA00022989"/>
    </source>
</evidence>
<sequence>FKHALNMIIIILSSLKYLIKDETLWWEHYGNWWLSAVVVNTFLSFGWDVL</sequence>
<organism evidence="6 7">
    <name type="scientific">Papaver atlanticum</name>
    <dbReference type="NCBI Taxonomy" id="357466"/>
    <lineage>
        <taxon>Eukaryota</taxon>
        <taxon>Viridiplantae</taxon>
        <taxon>Streptophyta</taxon>
        <taxon>Embryophyta</taxon>
        <taxon>Tracheophyta</taxon>
        <taxon>Spermatophyta</taxon>
        <taxon>Magnoliopsida</taxon>
        <taxon>Ranunculales</taxon>
        <taxon>Papaveraceae</taxon>
        <taxon>Papaveroideae</taxon>
        <taxon>Papaver</taxon>
    </lineage>
</organism>
<keyword evidence="3" id="KW-1133">Transmembrane helix</keyword>
<dbReference type="Pfam" id="PF03124">
    <property type="entry name" value="EXS"/>
    <property type="match status" value="1"/>
</dbReference>
<dbReference type="AlphaFoldDB" id="A0AAD4XHU6"/>
<evidence type="ECO:0000256" key="2">
    <source>
        <dbReference type="ARBA" id="ARBA00022692"/>
    </source>
</evidence>
<dbReference type="GO" id="GO:0016020">
    <property type="term" value="C:membrane"/>
    <property type="evidence" value="ECO:0007669"/>
    <property type="project" value="UniProtKB-SubCell"/>
</dbReference>
<keyword evidence="4" id="KW-0472">Membrane</keyword>